<evidence type="ECO:0000313" key="2">
    <source>
        <dbReference type="EMBL" id="MYM33415.1"/>
    </source>
</evidence>
<gene>
    <name evidence="2" type="ORF">GTP38_03575</name>
</gene>
<dbReference type="RefSeq" id="WP_160988808.1">
    <property type="nucleotide sequence ID" value="NZ_WWCO01000002.1"/>
</dbReference>
<evidence type="ECO:0008006" key="4">
    <source>
        <dbReference type="Google" id="ProtNLM"/>
    </source>
</evidence>
<comment type="caution">
    <text evidence="2">The sequence shown here is derived from an EMBL/GenBank/DDBJ whole genome shotgun (WGS) entry which is preliminary data.</text>
</comment>
<feature type="transmembrane region" description="Helical" evidence="1">
    <location>
        <begin position="116"/>
        <end position="141"/>
    </location>
</feature>
<proteinExistence type="predicted"/>
<dbReference type="EMBL" id="WWCO01000002">
    <property type="protein sequence ID" value="MYM33415.1"/>
    <property type="molecule type" value="Genomic_DNA"/>
</dbReference>
<dbReference type="Proteomes" id="UP000449678">
    <property type="component" value="Unassembled WGS sequence"/>
</dbReference>
<protein>
    <recommendedName>
        <fullName evidence="4">DUF2975 domain-containing protein</fullName>
    </recommendedName>
</protein>
<sequence>MTENSPNEEYTKINLKEILLRGAVMLFIFILLSLYLYLIQSAYDEAAKKNEVIKKLFLFSSTIFGAGLIWDVSKHIALLKIENLKKFIQSLKFSAIWGLLYLAMATLTYATTNVLAGWLTIFSLFFLFAALVFCALCINSITQAIDQAMEKT</sequence>
<keyword evidence="1" id="KW-0472">Membrane</keyword>
<feature type="transmembrane region" description="Helical" evidence="1">
    <location>
        <begin position="18"/>
        <end position="40"/>
    </location>
</feature>
<reference evidence="2 3" key="1">
    <citation type="submission" date="2019-12" db="EMBL/GenBank/DDBJ databases">
        <title>Novel species isolated from a subtropical stream in China.</title>
        <authorList>
            <person name="Lu H."/>
        </authorList>
    </citation>
    <scope>NUCLEOTIDE SEQUENCE [LARGE SCALE GENOMIC DNA]</scope>
    <source>
        <strain evidence="2 3">FT94W</strain>
    </source>
</reference>
<evidence type="ECO:0000313" key="3">
    <source>
        <dbReference type="Proteomes" id="UP000449678"/>
    </source>
</evidence>
<feature type="transmembrane region" description="Helical" evidence="1">
    <location>
        <begin position="52"/>
        <end position="70"/>
    </location>
</feature>
<keyword evidence="1" id="KW-1133">Transmembrane helix</keyword>
<evidence type="ECO:0000256" key="1">
    <source>
        <dbReference type="SAM" id="Phobius"/>
    </source>
</evidence>
<accession>A0ABW9V3Q1</accession>
<organism evidence="2 3">
    <name type="scientific">Duganella lactea</name>
    <dbReference type="NCBI Taxonomy" id="2692173"/>
    <lineage>
        <taxon>Bacteria</taxon>
        <taxon>Pseudomonadati</taxon>
        <taxon>Pseudomonadota</taxon>
        <taxon>Betaproteobacteria</taxon>
        <taxon>Burkholderiales</taxon>
        <taxon>Oxalobacteraceae</taxon>
        <taxon>Telluria group</taxon>
        <taxon>Duganella</taxon>
    </lineage>
</organism>
<keyword evidence="3" id="KW-1185">Reference proteome</keyword>
<feature type="transmembrane region" description="Helical" evidence="1">
    <location>
        <begin position="91"/>
        <end position="110"/>
    </location>
</feature>
<keyword evidence="1" id="KW-0812">Transmembrane</keyword>
<name>A0ABW9V3Q1_9BURK</name>